<evidence type="ECO:0000259" key="2">
    <source>
        <dbReference type="Pfam" id="PF00117"/>
    </source>
</evidence>
<feature type="domain" description="Glutamine amidotransferase" evidence="2">
    <location>
        <begin position="14"/>
        <end position="108"/>
    </location>
</feature>
<dbReference type="EMBL" id="CAJNOQ010014398">
    <property type="protein sequence ID" value="CAF1340854.1"/>
    <property type="molecule type" value="Genomic_DNA"/>
</dbReference>
<dbReference type="InterPro" id="IPR029062">
    <property type="entry name" value="Class_I_gatase-like"/>
</dbReference>
<proteinExistence type="predicted"/>
<name>A0A815GPF8_9BILA</name>
<feature type="non-terminal residue" evidence="3">
    <location>
        <position position="1"/>
    </location>
</feature>
<reference evidence="3" key="1">
    <citation type="submission" date="2021-02" db="EMBL/GenBank/DDBJ databases">
        <authorList>
            <person name="Nowell W R."/>
        </authorList>
    </citation>
    <scope>NUCLEOTIDE SEQUENCE</scope>
</reference>
<dbReference type="EMBL" id="CAJOBC010058675">
    <property type="protein sequence ID" value="CAF4201570.1"/>
    <property type="molecule type" value="Genomic_DNA"/>
</dbReference>
<dbReference type="PROSITE" id="PS51273">
    <property type="entry name" value="GATASE_TYPE_1"/>
    <property type="match status" value="1"/>
</dbReference>
<evidence type="ECO:0000256" key="1">
    <source>
        <dbReference type="SAM" id="SignalP"/>
    </source>
</evidence>
<evidence type="ECO:0000313" key="3">
    <source>
        <dbReference type="EMBL" id="CAF1340854.1"/>
    </source>
</evidence>
<keyword evidence="1" id="KW-0732">Signal</keyword>
<keyword evidence="5" id="KW-1185">Reference proteome</keyword>
<evidence type="ECO:0000313" key="4">
    <source>
        <dbReference type="EMBL" id="CAF4201570.1"/>
    </source>
</evidence>
<comment type="caution">
    <text evidence="3">The sequence shown here is derived from an EMBL/GenBank/DDBJ whole genome shotgun (WGS) entry which is preliminary data.</text>
</comment>
<evidence type="ECO:0000313" key="5">
    <source>
        <dbReference type="Proteomes" id="UP000663829"/>
    </source>
</evidence>
<dbReference type="InterPro" id="IPR017926">
    <property type="entry name" value="GATASE"/>
</dbReference>
<accession>A0A815GPF8</accession>
<dbReference type="Proteomes" id="UP000681722">
    <property type="component" value="Unassembled WGS sequence"/>
</dbReference>
<dbReference type="AlphaFoldDB" id="A0A815GPF8"/>
<sequence length="116" mass="12686">PDGKLNVLLWNTTHLLGMCLGAQLLADVCGGESFKDDGNSDPILSRVSSSKQQSPLLITQHGDTFSLSPSAIILAYTSNNYTAAYRINKAFCIQFHLEKSVEEFNESVHRALSSQI</sequence>
<dbReference type="SUPFAM" id="SSF52317">
    <property type="entry name" value="Class I glutamine amidotransferase-like"/>
    <property type="match status" value="1"/>
</dbReference>
<dbReference type="Gene3D" id="3.40.50.880">
    <property type="match status" value="1"/>
</dbReference>
<feature type="signal peptide" evidence="1">
    <location>
        <begin position="1"/>
        <end position="30"/>
    </location>
</feature>
<dbReference type="Proteomes" id="UP000663829">
    <property type="component" value="Unassembled WGS sequence"/>
</dbReference>
<organism evidence="3 5">
    <name type="scientific">Didymodactylos carnosus</name>
    <dbReference type="NCBI Taxonomy" id="1234261"/>
    <lineage>
        <taxon>Eukaryota</taxon>
        <taxon>Metazoa</taxon>
        <taxon>Spiralia</taxon>
        <taxon>Gnathifera</taxon>
        <taxon>Rotifera</taxon>
        <taxon>Eurotatoria</taxon>
        <taxon>Bdelloidea</taxon>
        <taxon>Philodinida</taxon>
        <taxon>Philodinidae</taxon>
        <taxon>Didymodactylos</taxon>
    </lineage>
</organism>
<gene>
    <name evidence="3" type="ORF">GPM918_LOCUS30424</name>
    <name evidence="4" type="ORF">SRO942_LOCUS31034</name>
</gene>
<protein>
    <recommendedName>
        <fullName evidence="2">Glutamine amidotransferase domain-containing protein</fullName>
    </recommendedName>
</protein>
<dbReference type="Pfam" id="PF00117">
    <property type="entry name" value="GATase"/>
    <property type="match status" value="1"/>
</dbReference>
<feature type="chain" id="PRO_5035606678" description="Glutamine amidotransferase domain-containing protein" evidence="1">
    <location>
        <begin position="31"/>
        <end position="116"/>
    </location>
</feature>